<sequence>MTSDSLAEILKGIRCYFDKALPVMLLYKKIIVHSSFQPTIALKGLKERARGKTTETNLKLVPGDNVLDLIE</sequence>
<dbReference type="InterPro" id="IPR038217">
    <property type="entry name" value="MRG_C_sf"/>
</dbReference>
<evidence type="ECO:0000313" key="1">
    <source>
        <dbReference type="EMBL" id="KAF4346565.1"/>
    </source>
</evidence>
<protein>
    <submittedName>
        <fullName evidence="1">Uncharacterized protein</fullName>
    </submittedName>
</protein>
<accession>A0A7J6DKE1</accession>
<dbReference type="Proteomes" id="UP000583929">
    <property type="component" value="Unassembled WGS sequence"/>
</dbReference>
<dbReference type="Gene3D" id="1.10.274.30">
    <property type="entry name" value="MRG domain"/>
    <property type="match status" value="1"/>
</dbReference>
<reference evidence="1 2" key="1">
    <citation type="journal article" date="2020" name="bioRxiv">
        <title>Sequence and annotation of 42 cannabis genomes reveals extensive copy number variation in cannabinoid synthesis and pathogen resistance genes.</title>
        <authorList>
            <person name="Mckernan K.J."/>
            <person name="Helbert Y."/>
            <person name="Kane L.T."/>
            <person name="Ebling H."/>
            <person name="Zhang L."/>
            <person name="Liu B."/>
            <person name="Eaton Z."/>
            <person name="Mclaughlin S."/>
            <person name="Kingan S."/>
            <person name="Baybayan P."/>
            <person name="Concepcion G."/>
            <person name="Jordan M."/>
            <person name="Riva A."/>
            <person name="Barbazuk W."/>
            <person name="Harkins T."/>
        </authorList>
    </citation>
    <scope>NUCLEOTIDE SEQUENCE [LARGE SCALE GENOMIC DNA]</scope>
    <source>
        <strain evidence="2">cv. Jamaican Lion 4</strain>
        <tissue evidence="1">Leaf</tissue>
    </source>
</reference>
<comment type="caution">
    <text evidence="1">The sequence shown here is derived from an EMBL/GenBank/DDBJ whole genome shotgun (WGS) entry which is preliminary data.</text>
</comment>
<dbReference type="AlphaFoldDB" id="A0A7J6DKE1"/>
<name>A0A7J6DKE1_CANSA</name>
<organism evidence="1 2">
    <name type="scientific">Cannabis sativa</name>
    <name type="common">Hemp</name>
    <name type="synonym">Marijuana</name>
    <dbReference type="NCBI Taxonomy" id="3483"/>
    <lineage>
        <taxon>Eukaryota</taxon>
        <taxon>Viridiplantae</taxon>
        <taxon>Streptophyta</taxon>
        <taxon>Embryophyta</taxon>
        <taxon>Tracheophyta</taxon>
        <taxon>Spermatophyta</taxon>
        <taxon>Magnoliopsida</taxon>
        <taxon>eudicotyledons</taxon>
        <taxon>Gunneridae</taxon>
        <taxon>Pentapetalae</taxon>
        <taxon>rosids</taxon>
        <taxon>fabids</taxon>
        <taxon>Rosales</taxon>
        <taxon>Cannabaceae</taxon>
        <taxon>Cannabis</taxon>
    </lineage>
</organism>
<gene>
    <name evidence="1" type="ORF">G4B88_028546</name>
</gene>
<keyword evidence="2" id="KW-1185">Reference proteome</keyword>
<proteinExistence type="predicted"/>
<dbReference type="EMBL" id="JAATIQ010000975">
    <property type="protein sequence ID" value="KAF4346565.1"/>
    <property type="molecule type" value="Genomic_DNA"/>
</dbReference>
<evidence type="ECO:0000313" key="2">
    <source>
        <dbReference type="Proteomes" id="UP000583929"/>
    </source>
</evidence>
<dbReference type="PROSITE" id="PS51640">
    <property type="entry name" value="MRG"/>
    <property type="match status" value="1"/>
</dbReference>